<comment type="caution">
    <text evidence="1">The sequence shown here is derived from an EMBL/GenBank/DDBJ whole genome shotgun (WGS) entry which is preliminary data.</text>
</comment>
<name>A0A6N2AGQ7_SOLCI</name>
<gene>
    <name evidence="1" type="ORF">EJD97_018336</name>
</gene>
<protein>
    <submittedName>
        <fullName evidence="1">Uncharacterized protein</fullName>
    </submittedName>
</protein>
<organism evidence="1">
    <name type="scientific">Solanum chilense</name>
    <name type="common">Tomato</name>
    <name type="synonym">Lycopersicon chilense</name>
    <dbReference type="NCBI Taxonomy" id="4083"/>
    <lineage>
        <taxon>Eukaryota</taxon>
        <taxon>Viridiplantae</taxon>
        <taxon>Streptophyta</taxon>
        <taxon>Embryophyta</taxon>
        <taxon>Tracheophyta</taxon>
        <taxon>Spermatophyta</taxon>
        <taxon>Magnoliopsida</taxon>
        <taxon>eudicotyledons</taxon>
        <taxon>Gunneridae</taxon>
        <taxon>Pentapetalae</taxon>
        <taxon>asterids</taxon>
        <taxon>lamiids</taxon>
        <taxon>Solanales</taxon>
        <taxon>Solanaceae</taxon>
        <taxon>Solanoideae</taxon>
        <taxon>Solaneae</taxon>
        <taxon>Solanum</taxon>
        <taxon>Solanum subgen. Lycopersicon</taxon>
    </lineage>
</organism>
<reference evidence="1" key="1">
    <citation type="submission" date="2019-05" db="EMBL/GenBank/DDBJ databases">
        <title>The de novo reference genome and transcriptome assemblies of the wild tomato species Solanum chilense.</title>
        <authorList>
            <person name="Stam R."/>
            <person name="Nosenko T."/>
            <person name="Hoerger A.C."/>
            <person name="Stephan W."/>
            <person name="Seidel M.A."/>
            <person name="Kuhn J.M.M."/>
            <person name="Haberer G."/>
            <person name="Tellier A."/>
        </authorList>
    </citation>
    <scope>NUCLEOTIDE SEQUENCE</scope>
    <source>
        <tissue evidence="1">Mature leaves</tissue>
    </source>
</reference>
<proteinExistence type="predicted"/>
<dbReference type="AlphaFoldDB" id="A0A6N2AGQ7"/>
<sequence length="130" mass="13065">AQSVVDQQAGGSGFPEPTSSAIWTPSVVSSATTALSVVPLSISTGQELDSPAANSDALIWCASSSASEALIAASISWCSFFRARASSSTRPLRLLACSRGGGGGISEVVNGPLALCPQQARQKGPQTLAS</sequence>
<evidence type="ECO:0000313" key="1">
    <source>
        <dbReference type="EMBL" id="TMW80564.1"/>
    </source>
</evidence>
<accession>A0A6N2AGQ7</accession>
<dbReference type="EMBL" id="RXGB01049825">
    <property type="protein sequence ID" value="TMW80564.1"/>
    <property type="molecule type" value="Genomic_DNA"/>
</dbReference>
<feature type="non-terminal residue" evidence="1">
    <location>
        <position position="1"/>
    </location>
</feature>